<feature type="domain" description="Ig-like" evidence="6">
    <location>
        <begin position="244"/>
        <end position="341"/>
    </location>
</feature>
<protein>
    <submittedName>
        <fullName evidence="8">Neurotrimin-like</fullName>
    </submittedName>
</protein>
<keyword evidence="7" id="KW-1185">Reference proteome</keyword>
<accession>A0A8B7N3H2</accession>
<feature type="region of interest" description="Disordered" evidence="5">
    <location>
        <begin position="1"/>
        <end position="58"/>
    </location>
</feature>
<sequence length="457" mass="49723">MASLDQQNLSIFTPQETRPDEIPDRPHAPSAPVSPDVTTGRPLPPTPSFSHPPHNLTVGEGDEATLLCGVSALQGHKMAWVHEDSQSILTVGSLVYTQSPRLSLVTDLERSALTLDPVTAADRGWYMCQVNTDPMISARAFLQVLVQPTIVNWSGPAVDAREGTAVNLTCEVRSHPPATVTWTRPDLLPIVPASLGGPVWSVEGAQLELPSVGREQAGPYRCSIDNGITQPVERTTNLSVNYSPMLWLEREMVGGAAGDDATLECTVEAHPLPDVVWKSGSHSLPHDGAKYLIRNVTVTTGKQYSHRQRLTLTILRLAPLDFGLYSCIAENSLGRAEATIALYEMREQIIKGAPHLQDRKSSNPDLARPRTTPAPSVSGTTRSLNKHSWFDSTDIIQRPPKGSSVDGSADIATALFDVWLEQDLSGSKHQQTGWCLTIILSLALQIVLAGRFEYYLT</sequence>
<dbReference type="SMART" id="SM00409">
    <property type="entry name" value="IG"/>
    <property type="match status" value="3"/>
</dbReference>
<gene>
    <name evidence="8" type="primary">LOC108665531</name>
</gene>
<evidence type="ECO:0000256" key="2">
    <source>
        <dbReference type="ARBA" id="ARBA00022737"/>
    </source>
</evidence>
<dbReference type="PANTHER" id="PTHR12231:SF253">
    <property type="entry name" value="DPR-INTERACTING PROTEIN ETA, ISOFORM B-RELATED"/>
    <property type="match status" value="1"/>
</dbReference>
<feature type="compositionally biased region" description="Polar residues" evidence="5">
    <location>
        <begin position="1"/>
        <end position="16"/>
    </location>
</feature>
<dbReference type="InterPro" id="IPR007110">
    <property type="entry name" value="Ig-like_dom"/>
</dbReference>
<keyword evidence="3" id="KW-1015">Disulfide bond</keyword>
<evidence type="ECO:0000259" key="6">
    <source>
        <dbReference type="PROSITE" id="PS50835"/>
    </source>
</evidence>
<name>A0A8B7N3H2_HYAAZ</name>
<dbReference type="PROSITE" id="PS50835">
    <property type="entry name" value="IG_LIKE"/>
    <property type="match status" value="3"/>
</dbReference>
<dbReference type="SUPFAM" id="SSF48726">
    <property type="entry name" value="Immunoglobulin"/>
    <property type="match status" value="3"/>
</dbReference>
<dbReference type="InterPro" id="IPR013098">
    <property type="entry name" value="Ig_I-set"/>
</dbReference>
<dbReference type="InterPro" id="IPR051170">
    <property type="entry name" value="Neural/epithelial_adhesion"/>
</dbReference>
<dbReference type="RefSeq" id="XP_018007784.1">
    <property type="nucleotide sequence ID" value="XM_018152295.2"/>
</dbReference>
<dbReference type="OrthoDB" id="6159398at2759"/>
<dbReference type="InterPro" id="IPR003599">
    <property type="entry name" value="Ig_sub"/>
</dbReference>
<organism evidence="7 8">
    <name type="scientific">Hyalella azteca</name>
    <name type="common">Amphipod</name>
    <dbReference type="NCBI Taxonomy" id="294128"/>
    <lineage>
        <taxon>Eukaryota</taxon>
        <taxon>Metazoa</taxon>
        <taxon>Ecdysozoa</taxon>
        <taxon>Arthropoda</taxon>
        <taxon>Crustacea</taxon>
        <taxon>Multicrustacea</taxon>
        <taxon>Malacostraca</taxon>
        <taxon>Eumalacostraca</taxon>
        <taxon>Peracarida</taxon>
        <taxon>Amphipoda</taxon>
        <taxon>Senticaudata</taxon>
        <taxon>Talitrida</taxon>
        <taxon>Talitroidea</taxon>
        <taxon>Hyalellidae</taxon>
        <taxon>Hyalella</taxon>
    </lineage>
</organism>
<dbReference type="PANTHER" id="PTHR12231">
    <property type="entry name" value="CTX-RELATED TYPE I TRANSMEMBRANE PROTEIN"/>
    <property type="match status" value="1"/>
</dbReference>
<dbReference type="CDD" id="cd00096">
    <property type="entry name" value="Ig"/>
    <property type="match status" value="1"/>
</dbReference>
<keyword evidence="4" id="KW-0393">Immunoglobulin domain</keyword>
<dbReference type="InterPro" id="IPR036179">
    <property type="entry name" value="Ig-like_dom_sf"/>
</dbReference>
<evidence type="ECO:0000256" key="1">
    <source>
        <dbReference type="ARBA" id="ARBA00022729"/>
    </source>
</evidence>
<dbReference type="GeneID" id="108665531"/>
<dbReference type="InterPro" id="IPR013783">
    <property type="entry name" value="Ig-like_fold"/>
</dbReference>
<keyword evidence="2" id="KW-0677">Repeat</keyword>
<dbReference type="Gene3D" id="2.60.40.10">
    <property type="entry name" value="Immunoglobulins"/>
    <property type="match status" value="3"/>
</dbReference>
<evidence type="ECO:0000256" key="4">
    <source>
        <dbReference type="ARBA" id="ARBA00023319"/>
    </source>
</evidence>
<feature type="region of interest" description="Disordered" evidence="5">
    <location>
        <begin position="353"/>
        <end position="385"/>
    </location>
</feature>
<evidence type="ECO:0000256" key="3">
    <source>
        <dbReference type="ARBA" id="ARBA00023157"/>
    </source>
</evidence>
<feature type="compositionally biased region" description="Polar residues" evidence="5">
    <location>
        <begin position="373"/>
        <end position="383"/>
    </location>
</feature>
<feature type="domain" description="Ig-like" evidence="6">
    <location>
        <begin position="47"/>
        <end position="143"/>
    </location>
</feature>
<dbReference type="KEGG" id="hazt:108665531"/>
<dbReference type="SMART" id="SM00408">
    <property type="entry name" value="IGc2"/>
    <property type="match status" value="3"/>
</dbReference>
<evidence type="ECO:0000313" key="8">
    <source>
        <dbReference type="RefSeq" id="XP_018007784.1"/>
    </source>
</evidence>
<dbReference type="AlphaFoldDB" id="A0A8B7N3H2"/>
<dbReference type="Pfam" id="PF13927">
    <property type="entry name" value="Ig_3"/>
    <property type="match status" value="2"/>
</dbReference>
<evidence type="ECO:0000313" key="7">
    <source>
        <dbReference type="Proteomes" id="UP000694843"/>
    </source>
</evidence>
<feature type="compositionally biased region" description="Basic and acidic residues" evidence="5">
    <location>
        <begin position="17"/>
        <end position="27"/>
    </location>
</feature>
<keyword evidence="1" id="KW-0732">Signal</keyword>
<dbReference type="Proteomes" id="UP000694843">
    <property type="component" value="Unplaced"/>
</dbReference>
<proteinExistence type="predicted"/>
<reference evidence="8" key="1">
    <citation type="submission" date="2025-08" db="UniProtKB">
        <authorList>
            <consortium name="RefSeq"/>
        </authorList>
    </citation>
    <scope>IDENTIFICATION</scope>
    <source>
        <tissue evidence="8">Whole organism</tissue>
    </source>
</reference>
<feature type="domain" description="Ig-like" evidence="6">
    <location>
        <begin position="148"/>
        <end position="239"/>
    </location>
</feature>
<dbReference type="GO" id="GO:0043005">
    <property type="term" value="C:neuron projection"/>
    <property type="evidence" value="ECO:0007669"/>
    <property type="project" value="TreeGrafter"/>
</dbReference>
<dbReference type="InterPro" id="IPR003598">
    <property type="entry name" value="Ig_sub2"/>
</dbReference>
<evidence type="ECO:0000256" key="5">
    <source>
        <dbReference type="SAM" id="MobiDB-lite"/>
    </source>
</evidence>
<dbReference type="Pfam" id="PF07679">
    <property type="entry name" value="I-set"/>
    <property type="match status" value="1"/>
</dbReference>